<organism evidence="1 2">
    <name type="scientific">Bartonella jaculi</name>
    <dbReference type="NCBI Taxonomy" id="686226"/>
    <lineage>
        <taxon>Bacteria</taxon>
        <taxon>Pseudomonadati</taxon>
        <taxon>Pseudomonadota</taxon>
        <taxon>Alphaproteobacteria</taxon>
        <taxon>Hyphomicrobiales</taxon>
        <taxon>Bartonellaceae</taxon>
        <taxon>Bartonella</taxon>
    </lineage>
</organism>
<sequence>MFSEDFSQQVWTKQAAKLSLSNIPFHEKDILDTLKQYAKNPHKLLALNPKSEVVQWLMECGVHILFQIFLF</sequence>
<reference evidence="2" key="1">
    <citation type="journal article" date="2019" name="Int. J. Syst. Evol. Microbiol.">
        <title>The Global Catalogue of Microorganisms (GCM) 10K type strain sequencing project: providing services to taxonomists for standard genome sequencing and annotation.</title>
        <authorList>
            <consortium name="The Broad Institute Genomics Platform"/>
            <consortium name="The Broad Institute Genome Sequencing Center for Infectious Disease"/>
            <person name="Wu L."/>
            <person name="Ma J."/>
        </authorList>
    </citation>
    <scope>NUCLEOTIDE SEQUENCE [LARGE SCALE GENOMIC DNA]</scope>
    <source>
        <strain evidence="2">JCM 17712</strain>
    </source>
</reference>
<accession>A0ABP9N5F2</accession>
<evidence type="ECO:0000313" key="2">
    <source>
        <dbReference type="Proteomes" id="UP001500864"/>
    </source>
</evidence>
<dbReference type="EMBL" id="BAABIZ010000010">
    <property type="protein sequence ID" value="GAA5108421.1"/>
    <property type="molecule type" value="Genomic_DNA"/>
</dbReference>
<gene>
    <name evidence="1" type="ORF">GCM10023261_10660</name>
</gene>
<evidence type="ECO:0000313" key="1">
    <source>
        <dbReference type="EMBL" id="GAA5108421.1"/>
    </source>
</evidence>
<name>A0ABP9N5F2_9HYPH</name>
<comment type="caution">
    <text evidence="1">The sequence shown here is derived from an EMBL/GenBank/DDBJ whole genome shotgun (WGS) entry which is preliminary data.</text>
</comment>
<proteinExistence type="predicted"/>
<keyword evidence="2" id="KW-1185">Reference proteome</keyword>
<protein>
    <submittedName>
        <fullName evidence="1">Uncharacterized protein</fullName>
    </submittedName>
</protein>
<dbReference type="Proteomes" id="UP001500864">
    <property type="component" value="Unassembled WGS sequence"/>
</dbReference>